<feature type="domain" description="Multidrug resistance protein MdtA-like alpha-helical hairpin" evidence="2">
    <location>
        <begin position="98"/>
        <end position="166"/>
    </location>
</feature>
<evidence type="ECO:0000256" key="1">
    <source>
        <dbReference type="ARBA" id="ARBA00009477"/>
    </source>
</evidence>
<dbReference type="Proteomes" id="UP000544107">
    <property type="component" value="Unassembled WGS sequence"/>
</dbReference>
<dbReference type="NCBIfam" id="TIGR01730">
    <property type="entry name" value="RND_mfp"/>
    <property type="match status" value="1"/>
</dbReference>
<dbReference type="AlphaFoldDB" id="A0A1Q9A979"/>
<protein>
    <submittedName>
        <fullName evidence="5">Efflux transporter periplasmic adaptor subunit</fullName>
    </submittedName>
    <submittedName>
        <fullName evidence="4">RND family efflux transporter MFP subunit</fullName>
    </submittedName>
</protein>
<evidence type="ECO:0000313" key="4">
    <source>
        <dbReference type="EMBL" id="MBB4009777.1"/>
    </source>
</evidence>
<comment type="caution">
    <text evidence="5">The sequence shown here is derived from an EMBL/GenBank/DDBJ whole genome shotgun (WGS) entry which is preliminary data.</text>
</comment>
<name>A0A1Q9A979_9HYPH</name>
<dbReference type="InterPro" id="IPR006143">
    <property type="entry name" value="RND_pump_MFP"/>
</dbReference>
<comment type="similarity">
    <text evidence="1">Belongs to the membrane fusion protein (MFP) (TC 8.A.1) family.</text>
</comment>
<evidence type="ECO:0000313" key="5">
    <source>
        <dbReference type="EMBL" id="OLP51430.1"/>
    </source>
</evidence>
<dbReference type="Gene3D" id="2.40.50.100">
    <property type="match status" value="1"/>
</dbReference>
<dbReference type="InterPro" id="IPR058624">
    <property type="entry name" value="MdtA-like_HH"/>
</dbReference>
<evidence type="ECO:0000259" key="3">
    <source>
        <dbReference type="Pfam" id="PF25954"/>
    </source>
</evidence>
<dbReference type="OrthoDB" id="9813967at2"/>
<feature type="domain" description="CusB-like beta-barrel" evidence="3">
    <location>
        <begin position="206"/>
        <end position="259"/>
    </location>
</feature>
<evidence type="ECO:0000313" key="6">
    <source>
        <dbReference type="Proteomes" id="UP000185598"/>
    </source>
</evidence>
<sequence length="358" mass="37728">MVHPTFVCLAGALAIFLTGCSDEDPSDNAPRPIKGVKVKSEVLGETFSQTGEIQPRYETPMSFRLDGLLAFRVETGTTVKKGDVLATVEKTPSLINVSSASAQVDAAKSDVALADMTAARNWELLAKNAVSRAQVQQSDANLRSAKAKLEVATAALASAEQTLSYTDLKAGRDGIVSAVSANVGQVIATGQTILTLSSNDELDAVFDVPEQMLNEKLDDTEVEVSLLSNPALVTKGRVREVTPSADTATRSYRVKVALEGAVDGAPFGAAVTGKVILSPKRVFRVPASALTSRGKDQAVFVYAPETKTLQARIVKVDRYADNTMVISGGLNDGDIVATAGVTKLRDGEAVTVEEGERS</sequence>
<evidence type="ECO:0000259" key="2">
    <source>
        <dbReference type="Pfam" id="PF25876"/>
    </source>
</evidence>
<dbReference type="Pfam" id="PF25876">
    <property type="entry name" value="HH_MFP_RND"/>
    <property type="match status" value="1"/>
</dbReference>
<keyword evidence="6" id="KW-1185">Reference proteome</keyword>
<dbReference type="Gene3D" id="1.10.287.470">
    <property type="entry name" value="Helix hairpin bin"/>
    <property type="match status" value="1"/>
</dbReference>
<proteinExistence type="inferred from homology"/>
<evidence type="ECO:0000313" key="7">
    <source>
        <dbReference type="Proteomes" id="UP000544107"/>
    </source>
</evidence>
<gene>
    <name evidence="5" type="ORF">BJF91_15320</name>
    <name evidence="4" type="ORF">GGQ71_004074</name>
</gene>
<dbReference type="SUPFAM" id="SSF111369">
    <property type="entry name" value="HlyD-like secretion proteins"/>
    <property type="match status" value="1"/>
</dbReference>
<reference evidence="5 6" key="1">
    <citation type="submission" date="2016-09" db="EMBL/GenBank/DDBJ databases">
        <title>Rhizobium oryziradicis sp. nov., isolated from the root of rice.</title>
        <authorList>
            <person name="Zhao J."/>
            <person name="Zhang X."/>
        </authorList>
    </citation>
    <scope>NUCLEOTIDE SEQUENCE [LARGE SCALE GENOMIC DNA]</scope>
    <source>
        <strain evidence="5 6">14971</strain>
    </source>
</reference>
<dbReference type="EMBL" id="JACIED010000006">
    <property type="protein sequence ID" value="MBB4009777.1"/>
    <property type="molecule type" value="Genomic_DNA"/>
</dbReference>
<dbReference type="GO" id="GO:1990281">
    <property type="term" value="C:efflux pump complex"/>
    <property type="evidence" value="ECO:0007669"/>
    <property type="project" value="TreeGrafter"/>
</dbReference>
<dbReference type="GO" id="GO:0015562">
    <property type="term" value="F:efflux transmembrane transporter activity"/>
    <property type="evidence" value="ECO:0007669"/>
    <property type="project" value="TreeGrafter"/>
</dbReference>
<organism evidence="5 6">
    <name type="scientific">Allorhizobium taibaishanense</name>
    <dbReference type="NCBI Taxonomy" id="887144"/>
    <lineage>
        <taxon>Bacteria</taxon>
        <taxon>Pseudomonadati</taxon>
        <taxon>Pseudomonadota</taxon>
        <taxon>Alphaproteobacteria</taxon>
        <taxon>Hyphomicrobiales</taxon>
        <taxon>Rhizobiaceae</taxon>
        <taxon>Rhizobium/Agrobacterium group</taxon>
        <taxon>Allorhizobium</taxon>
    </lineage>
</organism>
<dbReference type="InterPro" id="IPR058792">
    <property type="entry name" value="Beta-barrel_RND_2"/>
</dbReference>
<dbReference type="Gene3D" id="2.40.420.20">
    <property type="match status" value="1"/>
</dbReference>
<dbReference type="PANTHER" id="PTHR30469">
    <property type="entry name" value="MULTIDRUG RESISTANCE PROTEIN MDTA"/>
    <property type="match status" value="1"/>
</dbReference>
<dbReference type="EMBL" id="MKIN01000019">
    <property type="protein sequence ID" value="OLP51430.1"/>
    <property type="molecule type" value="Genomic_DNA"/>
</dbReference>
<dbReference type="RefSeq" id="WP_075613121.1">
    <property type="nucleotide sequence ID" value="NZ_JACIED010000006.1"/>
</dbReference>
<dbReference type="Pfam" id="PF25954">
    <property type="entry name" value="Beta-barrel_RND_2"/>
    <property type="match status" value="1"/>
</dbReference>
<dbReference type="Proteomes" id="UP000185598">
    <property type="component" value="Unassembled WGS sequence"/>
</dbReference>
<dbReference type="Gene3D" id="2.40.30.170">
    <property type="match status" value="1"/>
</dbReference>
<accession>A0A1Q9A979</accession>
<dbReference type="STRING" id="887144.BJF91_15320"/>
<dbReference type="PANTHER" id="PTHR30469:SF38">
    <property type="entry name" value="HLYD FAMILY SECRETION PROTEIN"/>
    <property type="match status" value="1"/>
</dbReference>
<reference evidence="4 7" key="2">
    <citation type="submission" date="2020-08" db="EMBL/GenBank/DDBJ databases">
        <title>Genomic Encyclopedia of Type Strains, Phase IV (KMG-IV): sequencing the most valuable type-strain genomes for metagenomic binning, comparative biology and taxonomic classification.</title>
        <authorList>
            <person name="Goeker M."/>
        </authorList>
    </citation>
    <scope>NUCLEOTIDE SEQUENCE [LARGE SCALE GENOMIC DNA]</scope>
    <source>
        <strain evidence="4 7">DSM 100021</strain>
    </source>
</reference>